<dbReference type="PROSITE" id="PS50115">
    <property type="entry name" value="ARFGAP"/>
    <property type="match status" value="1"/>
</dbReference>
<evidence type="ECO:0000313" key="7">
    <source>
        <dbReference type="EMBL" id="KAJ4974934.1"/>
    </source>
</evidence>
<accession>A0A9Q0KRF4</accession>
<evidence type="ECO:0000256" key="3">
    <source>
        <dbReference type="ARBA" id="ARBA00022771"/>
    </source>
</evidence>
<evidence type="ECO:0000256" key="1">
    <source>
        <dbReference type="ARBA" id="ARBA00022468"/>
    </source>
</evidence>
<dbReference type="InterPro" id="IPR044520">
    <property type="entry name" value="ARF_GAP_AGD5/15"/>
</dbReference>
<keyword evidence="8" id="KW-1185">Reference proteome</keyword>
<name>A0A9Q0KRF4_9MAGN</name>
<dbReference type="SMART" id="SM00105">
    <property type="entry name" value="ArfGap"/>
    <property type="match status" value="1"/>
</dbReference>
<feature type="domain" description="Arf-GAP" evidence="6">
    <location>
        <begin position="16"/>
        <end position="130"/>
    </location>
</feature>
<keyword evidence="1" id="KW-0343">GTPase activation</keyword>
<dbReference type="GO" id="GO:0005096">
    <property type="term" value="F:GTPase activator activity"/>
    <property type="evidence" value="ECO:0007669"/>
    <property type="project" value="UniProtKB-KW"/>
</dbReference>
<keyword evidence="4" id="KW-0862">Zinc</keyword>
<evidence type="ECO:0000256" key="2">
    <source>
        <dbReference type="ARBA" id="ARBA00022723"/>
    </source>
</evidence>
<dbReference type="PANTHER" id="PTHR46419">
    <property type="entry name" value="ADP-RIBOSYLATION FACTOR GTPASE-ACTIVATING PROTEIN AGD5"/>
    <property type="match status" value="1"/>
</dbReference>
<keyword evidence="3 5" id="KW-0863">Zinc-finger</keyword>
<proteinExistence type="predicted"/>
<dbReference type="SUPFAM" id="SSF57863">
    <property type="entry name" value="ArfGap/RecO-like zinc finger"/>
    <property type="match status" value="1"/>
</dbReference>
<evidence type="ECO:0000313" key="8">
    <source>
        <dbReference type="Proteomes" id="UP001141806"/>
    </source>
</evidence>
<dbReference type="EMBL" id="JAMYWD010000004">
    <property type="protein sequence ID" value="KAJ4974934.1"/>
    <property type="molecule type" value="Genomic_DNA"/>
</dbReference>
<dbReference type="InterPro" id="IPR037278">
    <property type="entry name" value="ARFGAP/RecO"/>
</dbReference>
<dbReference type="Proteomes" id="UP001141806">
    <property type="component" value="Unassembled WGS sequence"/>
</dbReference>
<dbReference type="FunFam" id="1.10.220.150:FF:000009">
    <property type="entry name" value="stromal membrane-associated protein 1 isoform X1"/>
    <property type="match status" value="1"/>
</dbReference>
<sequence>MNDKASISKEVNARHTKILEGLLRIPENRECADCRSRGPRWASVNLGIFICIQCSGIHRSLGVHISKVRSATLDTWLPEQVSFMQSMNNEKSNRYWEAKLPPIYDRSGIESFIRAKYVEKRWVPKNVKEFTSKPEESSFSYNLEIENRSNAGSSSKFKKSAPISPNNIRPVPLAHRRRWGSVELNEKVTPLPPPKGLPQVIEREFGIPTKKEKVSADLFSALCLDVAKENSSIASPVGWQTFECK</sequence>
<dbReference type="PANTHER" id="PTHR46419:SF3">
    <property type="entry name" value="ADP-RIBOSYLATION FACTOR GTPASE-ACTIVATING PROTEIN AGD15-RELATED"/>
    <property type="match status" value="1"/>
</dbReference>
<reference evidence="7" key="1">
    <citation type="journal article" date="2023" name="Plant J.">
        <title>The genome of the king protea, Protea cynaroides.</title>
        <authorList>
            <person name="Chang J."/>
            <person name="Duong T.A."/>
            <person name="Schoeman C."/>
            <person name="Ma X."/>
            <person name="Roodt D."/>
            <person name="Barker N."/>
            <person name="Li Z."/>
            <person name="Van de Peer Y."/>
            <person name="Mizrachi E."/>
        </authorList>
    </citation>
    <scope>NUCLEOTIDE SEQUENCE</scope>
    <source>
        <tissue evidence="7">Young leaves</tissue>
    </source>
</reference>
<gene>
    <name evidence="7" type="ORF">NE237_008108</name>
</gene>
<protein>
    <recommendedName>
        <fullName evidence="6">Arf-GAP domain-containing protein</fullName>
    </recommendedName>
</protein>
<dbReference type="InterPro" id="IPR038508">
    <property type="entry name" value="ArfGAP_dom_sf"/>
</dbReference>
<dbReference type="Gene3D" id="1.10.220.150">
    <property type="entry name" value="Arf GTPase activating protein"/>
    <property type="match status" value="1"/>
</dbReference>
<evidence type="ECO:0000256" key="5">
    <source>
        <dbReference type="PROSITE-ProRule" id="PRU00288"/>
    </source>
</evidence>
<keyword evidence="2" id="KW-0479">Metal-binding</keyword>
<evidence type="ECO:0000259" key="6">
    <source>
        <dbReference type="PROSITE" id="PS50115"/>
    </source>
</evidence>
<evidence type="ECO:0000256" key="4">
    <source>
        <dbReference type="ARBA" id="ARBA00022833"/>
    </source>
</evidence>
<dbReference type="CDD" id="cd08204">
    <property type="entry name" value="ArfGap"/>
    <property type="match status" value="1"/>
</dbReference>
<dbReference type="PRINTS" id="PR00405">
    <property type="entry name" value="REVINTRACTNG"/>
</dbReference>
<dbReference type="OrthoDB" id="10266696at2759"/>
<dbReference type="InterPro" id="IPR001164">
    <property type="entry name" value="ArfGAP_dom"/>
</dbReference>
<dbReference type="AlphaFoldDB" id="A0A9Q0KRF4"/>
<dbReference type="GO" id="GO:0008270">
    <property type="term" value="F:zinc ion binding"/>
    <property type="evidence" value="ECO:0007669"/>
    <property type="project" value="UniProtKB-KW"/>
</dbReference>
<organism evidence="7 8">
    <name type="scientific">Protea cynaroides</name>
    <dbReference type="NCBI Taxonomy" id="273540"/>
    <lineage>
        <taxon>Eukaryota</taxon>
        <taxon>Viridiplantae</taxon>
        <taxon>Streptophyta</taxon>
        <taxon>Embryophyta</taxon>
        <taxon>Tracheophyta</taxon>
        <taxon>Spermatophyta</taxon>
        <taxon>Magnoliopsida</taxon>
        <taxon>Proteales</taxon>
        <taxon>Proteaceae</taxon>
        <taxon>Protea</taxon>
    </lineage>
</organism>
<comment type="caution">
    <text evidence="7">The sequence shown here is derived from an EMBL/GenBank/DDBJ whole genome shotgun (WGS) entry which is preliminary data.</text>
</comment>
<dbReference type="Pfam" id="PF01412">
    <property type="entry name" value="ArfGap"/>
    <property type="match status" value="1"/>
</dbReference>